<dbReference type="OrthoDB" id="269822at2759"/>
<sequence length="109" mass="11932">MGDSSRSPTPEAGGGGDGECLHSDRNGRAGSPGEEFPRSPSPRYRRYSDSTPTRSPSPLLLADGYDELETRSSRKTKSVSFHSHTNWKSDRKIQSGECRGRVMWASGVM</sequence>
<proteinExistence type="predicted"/>
<name>A0A5B7K160_PORTR</name>
<reference evidence="2 3" key="1">
    <citation type="submission" date="2019-05" db="EMBL/GenBank/DDBJ databases">
        <title>Another draft genome of Portunus trituberculatus and its Hox gene families provides insights of decapod evolution.</title>
        <authorList>
            <person name="Jeong J.-H."/>
            <person name="Song I."/>
            <person name="Kim S."/>
            <person name="Choi T."/>
            <person name="Kim D."/>
            <person name="Ryu S."/>
            <person name="Kim W."/>
        </authorList>
    </citation>
    <scope>NUCLEOTIDE SEQUENCE [LARGE SCALE GENOMIC DNA]</scope>
    <source>
        <tissue evidence="2">Muscle</tissue>
    </source>
</reference>
<evidence type="ECO:0000256" key="1">
    <source>
        <dbReference type="SAM" id="MobiDB-lite"/>
    </source>
</evidence>
<evidence type="ECO:0000313" key="2">
    <source>
        <dbReference type="EMBL" id="MPC99177.1"/>
    </source>
</evidence>
<dbReference type="Proteomes" id="UP000324222">
    <property type="component" value="Unassembled WGS sequence"/>
</dbReference>
<dbReference type="EMBL" id="VSRR010117269">
    <property type="protein sequence ID" value="MPC99177.1"/>
    <property type="molecule type" value="Genomic_DNA"/>
</dbReference>
<feature type="region of interest" description="Disordered" evidence="1">
    <location>
        <begin position="1"/>
        <end position="62"/>
    </location>
</feature>
<comment type="caution">
    <text evidence="2">The sequence shown here is derived from an EMBL/GenBank/DDBJ whole genome shotgun (WGS) entry which is preliminary data.</text>
</comment>
<gene>
    <name evidence="2" type="ORF">E2C01_094574</name>
</gene>
<evidence type="ECO:0000313" key="3">
    <source>
        <dbReference type="Proteomes" id="UP000324222"/>
    </source>
</evidence>
<keyword evidence="3" id="KW-1185">Reference proteome</keyword>
<dbReference type="AlphaFoldDB" id="A0A5B7K160"/>
<organism evidence="2 3">
    <name type="scientific">Portunus trituberculatus</name>
    <name type="common">Swimming crab</name>
    <name type="synonym">Neptunus trituberculatus</name>
    <dbReference type="NCBI Taxonomy" id="210409"/>
    <lineage>
        <taxon>Eukaryota</taxon>
        <taxon>Metazoa</taxon>
        <taxon>Ecdysozoa</taxon>
        <taxon>Arthropoda</taxon>
        <taxon>Crustacea</taxon>
        <taxon>Multicrustacea</taxon>
        <taxon>Malacostraca</taxon>
        <taxon>Eumalacostraca</taxon>
        <taxon>Eucarida</taxon>
        <taxon>Decapoda</taxon>
        <taxon>Pleocyemata</taxon>
        <taxon>Brachyura</taxon>
        <taxon>Eubrachyura</taxon>
        <taxon>Portunoidea</taxon>
        <taxon>Portunidae</taxon>
        <taxon>Portuninae</taxon>
        <taxon>Portunus</taxon>
    </lineage>
</organism>
<protein>
    <submittedName>
        <fullName evidence="2">Uncharacterized protein</fullName>
    </submittedName>
</protein>
<accession>A0A5B7K160</accession>